<dbReference type="RefSeq" id="WP_066605483.1">
    <property type="nucleotide sequence ID" value="NZ_CP014230.1"/>
</dbReference>
<sequence>MKKFVLSVIGQDKPGILARISTILFSHGCNIEDVSQTILQTEFASIFVVLNPLDRPLETIGAELNSVLGGMGLSAHLRPMSVPAVPEDAPTQPFVITTRGLDKPGTISAVTTGIAALNCNVVNFRAIITQETGEDEMIMIFEVDVPPSVEHRHLRQKMQDVCAPLALTVSVQHRDIFETIHRI</sequence>
<dbReference type="InterPro" id="IPR050990">
    <property type="entry name" value="UPF0237/GcvR_regulator"/>
</dbReference>
<name>A0A120KN40_9BACT</name>
<accession>A0A120KN40</accession>
<keyword evidence="3" id="KW-1185">Reference proteome</keyword>
<protein>
    <recommendedName>
        <fullName evidence="1">ACT domain-containing protein</fullName>
    </recommendedName>
</protein>
<dbReference type="STRING" id="888061.AXF15_07475"/>
<dbReference type="AlphaFoldDB" id="A0A120KN40"/>
<dbReference type="Pfam" id="PF13740">
    <property type="entry name" value="ACT_6"/>
    <property type="match status" value="1"/>
</dbReference>
<reference evidence="3" key="1">
    <citation type="submission" date="2016-02" db="EMBL/GenBank/DDBJ databases">
        <authorList>
            <person name="Holder M.E."/>
            <person name="Ajami N.J."/>
            <person name="Petrosino J.F."/>
        </authorList>
    </citation>
    <scope>NUCLEOTIDE SEQUENCE [LARGE SCALE GENOMIC DNA]</scope>
    <source>
        <strain evidence="3">DSM 12838</strain>
    </source>
</reference>
<feature type="domain" description="ACT" evidence="1">
    <location>
        <begin position="95"/>
        <end position="174"/>
    </location>
</feature>
<dbReference type="PANTHER" id="PTHR34875:SF6">
    <property type="entry name" value="UPF0237 PROTEIN MJ1558"/>
    <property type="match status" value="1"/>
</dbReference>
<organism evidence="2 3">
    <name type="scientific">Desulfomicrobium orale DSM 12838</name>
    <dbReference type="NCBI Taxonomy" id="888061"/>
    <lineage>
        <taxon>Bacteria</taxon>
        <taxon>Pseudomonadati</taxon>
        <taxon>Thermodesulfobacteriota</taxon>
        <taxon>Desulfovibrionia</taxon>
        <taxon>Desulfovibrionales</taxon>
        <taxon>Desulfomicrobiaceae</taxon>
        <taxon>Desulfomicrobium</taxon>
    </lineage>
</organism>
<dbReference type="SUPFAM" id="SSF55021">
    <property type="entry name" value="ACT-like"/>
    <property type="match status" value="2"/>
</dbReference>
<dbReference type="InterPro" id="IPR045865">
    <property type="entry name" value="ACT-like_dom_sf"/>
</dbReference>
<dbReference type="Pfam" id="PF01842">
    <property type="entry name" value="ACT"/>
    <property type="match status" value="1"/>
</dbReference>
<dbReference type="Proteomes" id="UP000063964">
    <property type="component" value="Chromosome"/>
</dbReference>
<dbReference type="PROSITE" id="PS51671">
    <property type="entry name" value="ACT"/>
    <property type="match status" value="2"/>
</dbReference>
<dbReference type="PANTHER" id="PTHR34875">
    <property type="entry name" value="UPF0237 PROTEIN MJ1558"/>
    <property type="match status" value="1"/>
</dbReference>
<proteinExistence type="predicted"/>
<dbReference type="EMBL" id="CP014230">
    <property type="protein sequence ID" value="AMD92960.1"/>
    <property type="molecule type" value="Genomic_DNA"/>
</dbReference>
<gene>
    <name evidence="2" type="ORF">AXF15_07475</name>
</gene>
<feature type="domain" description="ACT" evidence="1">
    <location>
        <begin position="5"/>
        <end position="80"/>
    </location>
</feature>
<dbReference type="KEGG" id="doa:AXF15_07475"/>
<evidence type="ECO:0000313" key="2">
    <source>
        <dbReference type="EMBL" id="AMD92960.1"/>
    </source>
</evidence>
<dbReference type="InterPro" id="IPR002912">
    <property type="entry name" value="ACT_dom"/>
</dbReference>
<dbReference type="Gene3D" id="3.30.70.260">
    <property type="match status" value="2"/>
</dbReference>
<evidence type="ECO:0000313" key="3">
    <source>
        <dbReference type="Proteomes" id="UP000063964"/>
    </source>
</evidence>
<evidence type="ECO:0000259" key="1">
    <source>
        <dbReference type="PROSITE" id="PS51671"/>
    </source>
</evidence>